<comment type="cofactor">
    <cofactor evidence="1">
        <name>heme</name>
        <dbReference type="ChEBI" id="CHEBI:30413"/>
    </cofactor>
</comment>
<dbReference type="PRINTS" id="PR00359">
    <property type="entry name" value="BP450"/>
</dbReference>
<dbReference type="SUPFAM" id="SSF48264">
    <property type="entry name" value="Cytochrome P450"/>
    <property type="match status" value="1"/>
</dbReference>
<dbReference type="RefSeq" id="WP_082164128.1">
    <property type="nucleotide sequence ID" value="NZ_JYNU01000013.1"/>
</dbReference>
<evidence type="ECO:0000256" key="2">
    <source>
        <dbReference type="ARBA" id="ARBA00010617"/>
    </source>
</evidence>
<evidence type="ECO:0000313" key="8">
    <source>
        <dbReference type="EMBL" id="KMO76362.1"/>
    </source>
</evidence>
<dbReference type="GO" id="GO:0008395">
    <property type="term" value="F:steroid hydroxylase activity"/>
    <property type="evidence" value="ECO:0007669"/>
    <property type="project" value="TreeGrafter"/>
</dbReference>
<dbReference type="EMBL" id="JYNU01000013">
    <property type="protein sequence ID" value="KMO76362.1"/>
    <property type="molecule type" value="Genomic_DNA"/>
</dbReference>
<reference evidence="8 10" key="1">
    <citation type="journal article" date="2015" name="Genome Biol. Evol.">
        <title>Characterization of Three Mycobacterium spp. with Potential Use in Bioremediation by Genome Sequencing and Comparative Genomics.</title>
        <authorList>
            <person name="Das S."/>
            <person name="Pettersson B.M."/>
            <person name="Behra P.R."/>
            <person name="Ramesh M."/>
            <person name="Dasgupta S."/>
            <person name="Bhattacharya A."/>
            <person name="Kirsebom L.A."/>
        </authorList>
    </citation>
    <scope>NUCLEOTIDE SEQUENCE [LARGE SCALE GENOMIC DNA]</scope>
    <source>
        <strain evidence="8 10">DSM 44075</strain>
    </source>
</reference>
<evidence type="ECO:0000313" key="10">
    <source>
        <dbReference type="Proteomes" id="UP000036313"/>
    </source>
</evidence>
<organism evidence="8 10">
    <name type="scientific">Mycolicibacterium obuense</name>
    <dbReference type="NCBI Taxonomy" id="1807"/>
    <lineage>
        <taxon>Bacteria</taxon>
        <taxon>Bacillati</taxon>
        <taxon>Actinomycetota</taxon>
        <taxon>Actinomycetes</taxon>
        <taxon>Mycobacteriales</taxon>
        <taxon>Mycobacteriaceae</taxon>
        <taxon>Mycolicibacterium</taxon>
    </lineage>
</organism>
<dbReference type="PANTHER" id="PTHR46696:SF4">
    <property type="entry name" value="BIOTIN BIOSYNTHESIS CYTOCHROME P450"/>
    <property type="match status" value="1"/>
</dbReference>
<keyword evidence="4" id="KW-0479">Metal-binding</keyword>
<dbReference type="PATRIC" id="fig|1807.14.peg.2375"/>
<comment type="similarity">
    <text evidence="2">Belongs to the cytochrome P450 family.</text>
</comment>
<dbReference type="GO" id="GO:0006707">
    <property type="term" value="P:cholesterol catabolic process"/>
    <property type="evidence" value="ECO:0007669"/>
    <property type="project" value="TreeGrafter"/>
</dbReference>
<dbReference type="Proteomes" id="UP000036313">
    <property type="component" value="Unassembled WGS sequence"/>
</dbReference>
<name>A0A0J6W3X7_9MYCO</name>
<dbReference type="AlphaFoldDB" id="A0A0J6W3X7"/>
<reference evidence="9 11" key="2">
    <citation type="submission" date="2019-01" db="EMBL/GenBank/DDBJ databases">
        <title>High-quality-draft genome sequences of five non-tuberculosis mycobacteriaceae isolated from a nosocomial environment.</title>
        <authorList>
            <person name="Tiago I."/>
            <person name="Alarico S."/>
            <person name="Pereira S.G."/>
            <person name="Coelho C."/>
            <person name="Maranha A."/>
            <person name="Empadinhas N."/>
        </authorList>
    </citation>
    <scope>NUCLEOTIDE SEQUENCE [LARGE SCALE GENOMIC DNA]</scope>
    <source>
        <strain evidence="9 11">22DIII</strain>
    </source>
</reference>
<keyword evidence="5 8" id="KW-0560">Oxidoreductase</keyword>
<evidence type="ECO:0000256" key="1">
    <source>
        <dbReference type="ARBA" id="ARBA00001971"/>
    </source>
</evidence>
<dbReference type="CDD" id="cd11033">
    <property type="entry name" value="CYP142-like"/>
    <property type="match status" value="1"/>
</dbReference>
<dbReference type="GO" id="GO:0020037">
    <property type="term" value="F:heme binding"/>
    <property type="evidence" value="ECO:0007669"/>
    <property type="project" value="InterPro"/>
</dbReference>
<sequence>MTTMDDELFSADLSFDEDDDTVDVPPTNDVAATRAYDSLNVSTDAFWDMDLPEREPIFAELRARRPVSWQPPIETAVSPDPDDPGYWAVVRHADIVEISQHSDVFVSRYGVMFDMLPPVFLEMAMSFLAMDNPQHHKIRRLVSSVFTPRQVRRIEGDIASRAQRIVAAAVAKSRAGEAVDFVTDIARHLPTEMFGDMFGFPEELRAEVVHAADETQAWADPVLLAGRDPAEVQIEAALRIHDMTQELIDERRANPREDLLSALVSAEVDGQKLSDFEIGSTMVLFSVAANDTTRHTSSLAAKALNDFPDQREWLWADFDSRINLAVEEFLRWGSVVQNFRRTCVSPYELGGQQILPGDKVVMMYASGNRDEAVFTDPTTFDLSRSPNPHMAFGGGGIHYCLGSQLAKVMLRSLFREIYAQAPNFRTGDPELVRTNFIRGVLSMPFDAGASA</sequence>
<evidence type="ECO:0000313" key="11">
    <source>
        <dbReference type="Proteomes" id="UP000294952"/>
    </source>
</evidence>
<dbReference type="Proteomes" id="UP000294952">
    <property type="component" value="Unassembled WGS sequence"/>
</dbReference>
<protein>
    <submittedName>
        <fullName evidence="8 9">Cytochrome P450</fullName>
        <ecNumber evidence="8">1.14.-.-</ecNumber>
    </submittedName>
</protein>
<comment type="caution">
    <text evidence="8">The sequence shown here is derived from an EMBL/GenBank/DDBJ whole genome shotgun (WGS) entry which is preliminary data.</text>
</comment>
<dbReference type="InterPro" id="IPR036396">
    <property type="entry name" value="Cyt_P450_sf"/>
</dbReference>
<dbReference type="GO" id="GO:0005506">
    <property type="term" value="F:iron ion binding"/>
    <property type="evidence" value="ECO:0007669"/>
    <property type="project" value="InterPro"/>
</dbReference>
<dbReference type="Gene3D" id="1.10.630.10">
    <property type="entry name" value="Cytochrome P450"/>
    <property type="match status" value="1"/>
</dbReference>
<dbReference type="EMBL" id="SDLP01000001">
    <property type="protein sequence ID" value="TDL11755.1"/>
    <property type="molecule type" value="Genomic_DNA"/>
</dbReference>
<evidence type="ECO:0000256" key="7">
    <source>
        <dbReference type="ARBA" id="ARBA00023033"/>
    </source>
</evidence>
<dbReference type="InterPro" id="IPR002397">
    <property type="entry name" value="Cyt_P450_B"/>
</dbReference>
<evidence type="ECO:0000256" key="5">
    <source>
        <dbReference type="ARBA" id="ARBA00023002"/>
    </source>
</evidence>
<dbReference type="PANTHER" id="PTHR46696">
    <property type="entry name" value="P450, PUTATIVE (EUROFUNG)-RELATED"/>
    <property type="match status" value="1"/>
</dbReference>
<dbReference type="InterPro" id="IPR001128">
    <property type="entry name" value="Cyt_P450"/>
</dbReference>
<evidence type="ECO:0000313" key="9">
    <source>
        <dbReference type="EMBL" id="TDL11755.1"/>
    </source>
</evidence>
<keyword evidence="7" id="KW-0503">Monooxygenase</keyword>
<keyword evidence="6" id="KW-0408">Iron</keyword>
<gene>
    <name evidence="9" type="ORF">EUA04_01805</name>
    <name evidence="8" type="ORF">MOBUDSM44075_02354</name>
</gene>
<keyword evidence="3" id="KW-0349">Heme</keyword>
<dbReference type="GO" id="GO:0036199">
    <property type="term" value="F:cholest-4-en-3-one 26-monooxygenase activity"/>
    <property type="evidence" value="ECO:0007669"/>
    <property type="project" value="TreeGrafter"/>
</dbReference>
<evidence type="ECO:0000256" key="6">
    <source>
        <dbReference type="ARBA" id="ARBA00023004"/>
    </source>
</evidence>
<dbReference type="Pfam" id="PF00067">
    <property type="entry name" value="p450"/>
    <property type="match status" value="1"/>
</dbReference>
<evidence type="ECO:0000256" key="4">
    <source>
        <dbReference type="ARBA" id="ARBA00022723"/>
    </source>
</evidence>
<dbReference type="EC" id="1.14.-.-" evidence="8"/>
<proteinExistence type="inferred from homology"/>
<evidence type="ECO:0000256" key="3">
    <source>
        <dbReference type="ARBA" id="ARBA00022617"/>
    </source>
</evidence>
<accession>A0A0J6W3X7</accession>